<evidence type="ECO:0000256" key="15">
    <source>
        <dbReference type="SAM" id="MobiDB-lite"/>
    </source>
</evidence>
<evidence type="ECO:0000256" key="8">
    <source>
        <dbReference type="ARBA" id="ARBA00022771"/>
    </source>
</evidence>
<evidence type="ECO:0000256" key="11">
    <source>
        <dbReference type="ARBA" id="ARBA00023136"/>
    </source>
</evidence>
<dbReference type="GO" id="GO:0008270">
    <property type="term" value="F:zinc ion binding"/>
    <property type="evidence" value="ECO:0007669"/>
    <property type="project" value="UniProtKB-KW"/>
</dbReference>
<keyword evidence="7" id="KW-0732">Signal</keyword>
<dbReference type="CDD" id="cd02123">
    <property type="entry name" value="PA_C_RZF_like"/>
    <property type="match status" value="1"/>
</dbReference>
<dbReference type="PANTHER" id="PTHR47168:SF1">
    <property type="entry name" value="OS02G0798600 PROTEIN"/>
    <property type="match status" value="1"/>
</dbReference>
<evidence type="ECO:0000256" key="4">
    <source>
        <dbReference type="ARBA" id="ARBA00022679"/>
    </source>
</evidence>
<dbReference type="InterPro" id="IPR044744">
    <property type="entry name" value="ZNRF4/RNF13/RNF167_PA"/>
</dbReference>
<dbReference type="InterPro" id="IPR051653">
    <property type="entry name" value="E3_ligase_sorting_rcpt"/>
</dbReference>
<keyword evidence="4" id="KW-0808">Transferase</keyword>
<feature type="compositionally biased region" description="Polar residues" evidence="15">
    <location>
        <begin position="309"/>
        <end position="320"/>
    </location>
</feature>
<evidence type="ECO:0000256" key="9">
    <source>
        <dbReference type="ARBA" id="ARBA00022833"/>
    </source>
</evidence>
<dbReference type="GO" id="GO:0016874">
    <property type="term" value="F:ligase activity"/>
    <property type="evidence" value="ECO:0007669"/>
    <property type="project" value="UniProtKB-KW"/>
</dbReference>
<feature type="compositionally biased region" description="Polar residues" evidence="15">
    <location>
        <begin position="538"/>
        <end position="550"/>
    </location>
</feature>
<name>U5EXY1_9DIPT</name>
<comment type="catalytic activity">
    <reaction evidence="1">
        <text>S-ubiquitinyl-[E2 ubiquitin-conjugating enzyme]-L-cysteine + [acceptor protein]-L-lysine = [E2 ubiquitin-conjugating enzyme]-L-cysteine + N(6)-ubiquitinyl-[acceptor protein]-L-lysine.</text>
        <dbReference type="EC" id="2.3.2.27"/>
    </reaction>
</comment>
<dbReference type="Gene3D" id="3.50.30.30">
    <property type="match status" value="1"/>
</dbReference>
<keyword evidence="5 16" id="KW-0812">Transmembrane</keyword>
<evidence type="ECO:0000259" key="17">
    <source>
        <dbReference type="PROSITE" id="PS50089"/>
    </source>
</evidence>
<dbReference type="SUPFAM" id="SSF52025">
    <property type="entry name" value="PA domain"/>
    <property type="match status" value="1"/>
</dbReference>
<dbReference type="InterPro" id="IPR001841">
    <property type="entry name" value="Znf_RING"/>
</dbReference>
<feature type="region of interest" description="Disordered" evidence="15">
    <location>
        <begin position="279"/>
        <end position="354"/>
    </location>
</feature>
<dbReference type="PANTHER" id="PTHR47168">
    <property type="entry name" value="RING ZINC FINGER DOMAIN SUPERFAMILY PROTEIN-RELATED"/>
    <property type="match status" value="1"/>
</dbReference>
<dbReference type="GO" id="GO:0061630">
    <property type="term" value="F:ubiquitin protein ligase activity"/>
    <property type="evidence" value="ECO:0007669"/>
    <property type="project" value="UniProtKB-EC"/>
</dbReference>
<comment type="subcellular location">
    <subcellularLocation>
        <location evidence="13">Endomembrane system</location>
        <topology evidence="13">Single-pass type I membrane protein</topology>
    </subcellularLocation>
</comment>
<feature type="compositionally biased region" description="Low complexity" evidence="15">
    <location>
        <begin position="321"/>
        <end position="337"/>
    </location>
</feature>
<feature type="compositionally biased region" description="Polar residues" evidence="15">
    <location>
        <begin position="460"/>
        <end position="477"/>
    </location>
</feature>
<comment type="pathway">
    <text evidence="2">Protein modification; protein ubiquitination.</text>
</comment>
<dbReference type="PROSITE" id="PS50089">
    <property type="entry name" value="ZF_RING_2"/>
    <property type="match status" value="1"/>
</dbReference>
<feature type="region of interest" description="Disordered" evidence="15">
    <location>
        <begin position="575"/>
        <end position="599"/>
    </location>
</feature>
<evidence type="ECO:0000256" key="14">
    <source>
        <dbReference type="PROSITE-ProRule" id="PRU00175"/>
    </source>
</evidence>
<feature type="compositionally biased region" description="Low complexity" evidence="15">
    <location>
        <begin position="551"/>
        <end position="561"/>
    </location>
</feature>
<dbReference type="Pfam" id="PF02225">
    <property type="entry name" value="PA"/>
    <property type="match status" value="1"/>
</dbReference>
<keyword evidence="9" id="KW-0862">Zinc</keyword>
<dbReference type="InterPro" id="IPR003137">
    <property type="entry name" value="PA_domain"/>
</dbReference>
<keyword evidence="18" id="KW-0436">Ligase</keyword>
<dbReference type="FunFam" id="3.50.30.30:FF:000026">
    <property type="entry name" value="E3 ubiquitin-protein ligase RNF13"/>
    <property type="match status" value="1"/>
</dbReference>
<feature type="transmembrane region" description="Helical" evidence="16">
    <location>
        <begin position="173"/>
        <end position="197"/>
    </location>
</feature>
<reference evidence="18" key="1">
    <citation type="journal article" date="2014" name="Insect Biochem. Mol. Biol.">
        <title>An insight into the sialome of the frog biting fly, Corethrella appendiculata.</title>
        <authorList>
            <person name="Ribeiro J.M.C."/>
            <person name="Chagas A.C."/>
            <person name="Pham V.M."/>
            <person name="Lounibos L.P."/>
            <person name="Calvo E."/>
        </authorList>
    </citation>
    <scope>NUCLEOTIDE SEQUENCE</scope>
    <source>
        <tissue evidence="18">Salivary glands</tissue>
    </source>
</reference>
<feature type="region of interest" description="Disordered" evidence="15">
    <location>
        <begin position="459"/>
        <end position="561"/>
    </location>
</feature>
<keyword evidence="8 14" id="KW-0863">Zinc-finger</keyword>
<dbReference type="InterPro" id="IPR013083">
    <property type="entry name" value="Znf_RING/FYVE/PHD"/>
</dbReference>
<dbReference type="InterPro" id="IPR046450">
    <property type="entry name" value="PA_dom_sf"/>
</dbReference>
<dbReference type="AlphaFoldDB" id="U5EXY1"/>
<dbReference type="Pfam" id="PF13639">
    <property type="entry name" value="zf-RING_2"/>
    <property type="match status" value="1"/>
</dbReference>
<feature type="compositionally biased region" description="Low complexity" evidence="15">
    <location>
        <begin position="509"/>
        <end position="521"/>
    </location>
</feature>
<dbReference type="GO" id="GO:0005737">
    <property type="term" value="C:cytoplasm"/>
    <property type="evidence" value="ECO:0007669"/>
    <property type="project" value="UniProtKB-ARBA"/>
</dbReference>
<sequence>MASFYFNIFVLSTLFFIKIIKCDILVYIQSTNQIIEEFRDMPARFGGDIPLNGLKLFAVQAKPSNACSIIESAPVFPPNVTQPKFVALIARYNCSFEEKIRNAQKANFSAAIVYNLNSNDLEEMSANNGDDIKIPSVFVGESTGKIIIYNYQYEEGFALVLNDEIPFNINTHLILPFCIVVSLCFIIMISFMVARCVRERRRLIRHRLPKSVLKKIPIVKFSEGLTYDTCAICLEDYAKGEKLRVLPCHHAFHPKCIDPWLTKTRRVCPMCKRKVFVRGERRPPRRRRSSSDSQSSSDPDETTPLLNPVDNNNQNVTAEDSSVNNNNSGNNNESSTSRTQANNNDSDDDQPLDDVNIRSRQFSGQQRFNPFDRVANLPQDSQDDDLLISTPSRWERFKRFFKRSTSTNDTTIDDDIEQATENTNLNADTPNNIVINQMHISSNNILNVNLSGSFKDDNNSSDLGNVVQSSAKNKSNISDSDDDDCDDEPYVRNFVQQQHQNKSAPNLPSTSASTSGASASGKNNKKFKHHPRTTRTTIPQQQKAETNDGQSSSSYTSPSLASGGRLGVVALPNTNFNPNLNFNRRKNNGRQSDNNDYLV</sequence>
<feature type="compositionally biased region" description="Basic residues" evidence="15">
    <location>
        <begin position="523"/>
        <end position="533"/>
    </location>
</feature>
<evidence type="ECO:0000256" key="13">
    <source>
        <dbReference type="ARBA" id="ARBA00046288"/>
    </source>
</evidence>
<dbReference type="FunFam" id="3.30.40.10:FF:000429">
    <property type="entry name" value="E3 ubiquitin-protein ligase RNF13"/>
    <property type="match status" value="1"/>
</dbReference>
<evidence type="ECO:0000256" key="6">
    <source>
        <dbReference type="ARBA" id="ARBA00022723"/>
    </source>
</evidence>
<keyword evidence="10 16" id="KW-1133">Transmembrane helix</keyword>
<feature type="domain" description="RING-type" evidence="17">
    <location>
        <begin position="230"/>
        <end position="272"/>
    </location>
</feature>
<evidence type="ECO:0000256" key="12">
    <source>
        <dbReference type="ARBA" id="ARBA00023180"/>
    </source>
</evidence>
<organism evidence="18">
    <name type="scientific">Corethrella appendiculata</name>
    <dbReference type="NCBI Taxonomy" id="1370023"/>
    <lineage>
        <taxon>Eukaryota</taxon>
        <taxon>Metazoa</taxon>
        <taxon>Ecdysozoa</taxon>
        <taxon>Arthropoda</taxon>
        <taxon>Hexapoda</taxon>
        <taxon>Insecta</taxon>
        <taxon>Pterygota</taxon>
        <taxon>Neoptera</taxon>
        <taxon>Endopterygota</taxon>
        <taxon>Diptera</taxon>
        <taxon>Nematocera</taxon>
        <taxon>Culicoidea</taxon>
        <taxon>Chaoboridae</taxon>
        <taxon>Corethrella</taxon>
    </lineage>
</organism>
<evidence type="ECO:0000256" key="3">
    <source>
        <dbReference type="ARBA" id="ARBA00012483"/>
    </source>
</evidence>
<feature type="compositionally biased region" description="Polar residues" evidence="15">
    <location>
        <begin position="589"/>
        <end position="599"/>
    </location>
</feature>
<protein>
    <recommendedName>
        <fullName evidence="3">RING-type E3 ubiquitin transferase</fullName>
        <ecNumber evidence="3">2.3.2.27</ecNumber>
    </recommendedName>
</protein>
<dbReference type="InterPro" id="IPR011016">
    <property type="entry name" value="Znf_RING-CH"/>
</dbReference>
<keyword evidence="11 16" id="KW-0472">Membrane</keyword>
<dbReference type="SMART" id="SM00184">
    <property type="entry name" value="RING"/>
    <property type="match status" value="1"/>
</dbReference>
<evidence type="ECO:0000256" key="2">
    <source>
        <dbReference type="ARBA" id="ARBA00004906"/>
    </source>
</evidence>
<accession>U5EXY1</accession>
<evidence type="ECO:0000256" key="10">
    <source>
        <dbReference type="ARBA" id="ARBA00022989"/>
    </source>
</evidence>
<keyword evidence="6" id="KW-0479">Metal-binding</keyword>
<dbReference type="EC" id="2.3.2.27" evidence="3"/>
<dbReference type="Gene3D" id="3.30.40.10">
    <property type="entry name" value="Zinc/RING finger domain, C3HC4 (zinc finger)"/>
    <property type="match status" value="1"/>
</dbReference>
<evidence type="ECO:0000256" key="7">
    <source>
        <dbReference type="ARBA" id="ARBA00022729"/>
    </source>
</evidence>
<proteinExistence type="evidence at transcript level"/>
<dbReference type="SMART" id="SM00744">
    <property type="entry name" value="RINGv"/>
    <property type="match status" value="1"/>
</dbReference>
<dbReference type="EMBL" id="GANO01000710">
    <property type="protein sequence ID" value="JAB59161.1"/>
    <property type="molecule type" value="mRNA"/>
</dbReference>
<dbReference type="SUPFAM" id="SSF57850">
    <property type="entry name" value="RING/U-box"/>
    <property type="match status" value="1"/>
</dbReference>
<feature type="compositionally biased region" description="Acidic residues" evidence="15">
    <location>
        <begin position="479"/>
        <end position="488"/>
    </location>
</feature>
<feature type="compositionally biased region" description="Polar residues" evidence="15">
    <location>
        <begin position="494"/>
        <end position="508"/>
    </location>
</feature>
<evidence type="ECO:0000313" key="18">
    <source>
        <dbReference type="EMBL" id="JAB59161.1"/>
    </source>
</evidence>
<dbReference type="GO" id="GO:0012505">
    <property type="term" value="C:endomembrane system"/>
    <property type="evidence" value="ECO:0007669"/>
    <property type="project" value="UniProtKB-SubCell"/>
</dbReference>
<keyword evidence="12" id="KW-0325">Glycoprotein</keyword>
<evidence type="ECO:0000256" key="16">
    <source>
        <dbReference type="SAM" id="Phobius"/>
    </source>
</evidence>
<evidence type="ECO:0000256" key="1">
    <source>
        <dbReference type="ARBA" id="ARBA00000900"/>
    </source>
</evidence>
<evidence type="ECO:0000256" key="5">
    <source>
        <dbReference type="ARBA" id="ARBA00022692"/>
    </source>
</evidence>